<evidence type="ECO:0000313" key="2">
    <source>
        <dbReference type="Proteomes" id="UP001595453"/>
    </source>
</evidence>
<name>A0ABV7CN92_9GAMM</name>
<dbReference type="EMBL" id="JBHRSD010000029">
    <property type="protein sequence ID" value="MFC3033991.1"/>
    <property type="molecule type" value="Genomic_DNA"/>
</dbReference>
<dbReference type="SUPFAM" id="SSF52540">
    <property type="entry name" value="P-loop containing nucleoside triphosphate hydrolases"/>
    <property type="match status" value="1"/>
</dbReference>
<dbReference type="RefSeq" id="WP_377126418.1">
    <property type="nucleotide sequence ID" value="NZ_JBHRSD010000029.1"/>
</dbReference>
<dbReference type="Gene3D" id="3.40.50.300">
    <property type="entry name" value="P-loop containing nucleotide triphosphate hydrolases"/>
    <property type="match status" value="1"/>
</dbReference>
<sequence>MNKLIDLLTHRQLVWQGKRGLVAGNVRSSGFAELDAQLQGGFPQCGVMDLRTPVGIGELRLLLPSLSSETRLVVLINPPAQVNALYWQAAGVAVERLWVIAERSAQEALWTAEWCAKSGVCCSVLLWHQALAIHQVKRLQLAAQEGQTQVWLVRAPQLQNSGLPLSLSLALEPDAEGLKVQILKRKGGWAGAPFRIAFHESWPDLILPVALPEAQVLPLAGMPRQA</sequence>
<accession>A0ABV7CN92</accession>
<organism evidence="1 2">
    <name type="scientific">Pseudoalteromonas fenneropenaei</name>
    <dbReference type="NCBI Taxonomy" id="1737459"/>
    <lineage>
        <taxon>Bacteria</taxon>
        <taxon>Pseudomonadati</taxon>
        <taxon>Pseudomonadota</taxon>
        <taxon>Gammaproteobacteria</taxon>
        <taxon>Alteromonadales</taxon>
        <taxon>Pseudoalteromonadaceae</taxon>
        <taxon>Pseudoalteromonas</taxon>
    </lineage>
</organism>
<reference evidence="2" key="1">
    <citation type="journal article" date="2019" name="Int. J. Syst. Evol. Microbiol.">
        <title>The Global Catalogue of Microorganisms (GCM) 10K type strain sequencing project: providing services to taxonomists for standard genome sequencing and annotation.</title>
        <authorList>
            <consortium name="The Broad Institute Genomics Platform"/>
            <consortium name="The Broad Institute Genome Sequencing Center for Infectious Disease"/>
            <person name="Wu L."/>
            <person name="Ma J."/>
        </authorList>
    </citation>
    <scope>NUCLEOTIDE SEQUENCE [LARGE SCALE GENOMIC DNA]</scope>
    <source>
        <strain evidence="2">KCTC 42730</strain>
    </source>
</reference>
<proteinExistence type="predicted"/>
<comment type="caution">
    <text evidence="1">The sequence shown here is derived from an EMBL/GenBank/DDBJ whole genome shotgun (WGS) entry which is preliminary data.</text>
</comment>
<dbReference type="Proteomes" id="UP001595453">
    <property type="component" value="Unassembled WGS sequence"/>
</dbReference>
<dbReference type="PIRSF" id="PIRSF037290">
    <property type="entry name" value="UCP037290"/>
    <property type="match status" value="1"/>
</dbReference>
<keyword evidence="2" id="KW-1185">Reference proteome</keyword>
<protein>
    <submittedName>
        <fullName evidence="1">Translesion DNA synthesis-associated protein ImuA</fullName>
    </submittedName>
</protein>
<dbReference type="InterPro" id="IPR047610">
    <property type="entry name" value="ImuA_translesion"/>
</dbReference>
<dbReference type="InterPro" id="IPR027417">
    <property type="entry name" value="P-loop_NTPase"/>
</dbReference>
<dbReference type="InterPro" id="IPR017166">
    <property type="entry name" value="UCP037290"/>
</dbReference>
<evidence type="ECO:0000313" key="1">
    <source>
        <dbReference type="EMBL" id="MFC3033991.1"/>
    </source>
</evidence>
<dbReference type="NCBIfam" id="NF033429">
    <property type="entry name" value="ImuA_translesion"/>
    <property type="match status" value="1"/>
</dbReference>
<gene>
    <name evidence="1" type="primary">imuA</name>
    <name evidence="1" type="ORF">ACFOEE_15875</name>
</gene>